<dbReference type="Gene3D" id="3.30.1490.20">
    <property type="entry name" value="ATP-grasp fold, A domain"/>
    <property type="match status" value="1"/>
</dbReference>
<dbReference type="SUPFAM" id="SSF56059">
    <property type="entry name" value="Glutathione synthetase ATP-binding domain-like"/>
    <property type="match status" value="1"/>
</dbReference>
<dbReference type="InterPro" id="IPR013815">
    <property type="entry name" value="ATP_grasp_subdomain_1"/>
</dbReference>
<reference evidence="5" key="1">
    <citation type="journal article" date="2019" name="Int. J. Syst. Evol. Microbiol.">
        <title>The Global Catalogue of Microorganisms (GCM) 10K type strain sequencing project: providing services to taxonomists for standard genome sequencing and annotation.</title>
        <authorList>
            <consortium name="The Broad Institute Genomics Platform"/>
            <consortium name="The Broad Institute Genome Sequencing Center for Infectious Disease"/>
            <person name="Wu L."/>
            <person name="Ma J."/>
        </authorList>
    </citation>
    <scope>NUCLEOTIDE SEQUENCE [LARGE SCALE GENOMIC DNA]</scope>
    <source>
        <strain evidence="5">JCM 15478</strain>
    </source>
</reference>
<dbReference type="Proteomes" id="UP001500016">
    <property type="component" value="Unassembled WGS sequence"/>
</dbReference>
<evidence type="ECO:0000313" key="5">
    <source>
        <dbReference type="Proteomes" id="UP001500016"/>
    </source>
</evidence>
<proteinExistence type="predicted"/>
<organism evidence="4 5">
    <name type="scientific">Streptomyces albiaxialis</name>
    <dbReference type="NCBI Taxonomy" id="329523"/>
    <lineage>
        <taxon>Bacteria</taxon>
        <taxon>Bacillati</taxon>
        <taxon>Actinomycetota</taxon>
        <taxon>Actinomycetes</taxon>
        <taxon>Kitasatosporales</taxon>
        <taxon>Streptomycetaceae</taxon>
        <taxon>Streptomyces</taxon>
    </lineage>
</organism>
<dbReference type="InterPro" id="IPR051549">
    <property type="entry name" value="PEP_Utilizing_Enz"/>
</dbReference>
<keyword evidence="5" id="KW-1185">Reference proteome</keyword>
<feature type="region of interest" description="Disordered" evidence="1">
    <location>
        <begin position="581"/>
        <end position="601"/>
    </location>
</feature>
<protein>
    <recommendedName>
        <fullName evidence="6">Pyruvate phosphate dikinase</fullName>
    </recommendedName>
</protein>
<dbReference type="Gene3D" id="3.30.470.20">
    <property type="entry name" value="ATP-grasp fold, B domain"/>
    <property type="match status" value="1"/>
</dbReference>
<dbReference type="InterPro" id="IPR002192">
    <property type="entry name" value="PPDK_AMP/ATP-bd"/>
</dbReference>
<evidence type="ECO:0000259" key="2">
    <source>
        <dbReference type="Pfam" id="PF00391"/>
    </source>
</evidence>
<dbReference type="EMBL" id="BAAAPE010000001">
    <property type="protein sequence ID" value="GAA2060778.1"/>
    <property type="molecule type" value="Genomic_DNA"/>
</dbReference>
<sequence length="746" mass="77080">MSPVPPYGRKGAGVEPDLLSVVSLRDRRAVDPGLTGAKAAALARSAAAGLPVLPGFAVLPRRLPRAEGGGVLRAAWREVSRGGTRPVVVRSSFAGEDTAASSMAGQFETVLDVRGWEEFLRAVGTVFASGEGREGAVLVQPMLRAAAGGVVFGVDPVGGRTDRVLVSAVRGGPDRLVAGSVRGALYKLTPRGRVVACPKDEPGPLRRAQLWRLARLARRTRELFDGPQDMEFGFGRDGTLWLLQSRPVTAAAPPVPRGARLRGPGPVAETFPQPLQPLEEDLWVAPMAHGLTLALDIAGAAPRRTLRTVPPVTTVDGRAAADLRLLGVAPHPHPVLDLVNPAPGFRRARAAWRVGRLRAALPGLATDLTADTDRQLAAFAPPARMPGGLLLTALAWGRSALSALHAQESLAGALLGPGNGVTGASEALAVLAEGRRRGLDDRTLLVRNPVLLSLVPPSLGDDGAVAAGLPLGTGGPSRWTGVPRGVGALPAREALRLRVRWVQEMQAVMARELAARLYADGVLDDPARLALLRWDELLECARTGTLPDGFEARAPRPWTPPLPAAFRLAEGRPVAERVRTAGGDGVGGAESAGEGAGGGTGVGTVWDGAGAVWDGAGGEPPERAVLVVRTLDPALAAVLPRLAGLVAETGSPLSHLAVLAREHGVPTVVGVPGARERFLPGTRVSVDGSAGTVEILAPRADTNTDTDTNTVAEPAVVAPTPPAPGATKETPPPAQNPPPAETVGVP</sequence>
<dbReference type="PANTHER" id="PTHR43615">
    <property type="entry name" value="PHOSPHOENOLPYRUVATE SYNTHASE-RELATED"/>
    <property type="match status" value="1"/>
</dbReference>
<dbReference type="PANTHER" id="PTHR43615:SF1">
    <property type="entry name" value="PPDK_N DOMAIN-CONTAINING PROTEIN"/>
    <property type="match status" value="1"/>
</dbReference>
<evidence type="ECO:0000256" key="1">
    <source>
        <dbReference type="SAM" id="MobiDB-lite"/>
    </source>
</evidence>
<feature type="compositionally biased region" description="Gly residues" evidence="1">
    <location>
        <begin position="582"/>
        <end position="601"/>
    </location>
</feature>
<dbReference type="InterPro" id="IPR036637">
    <property type="entry name" value="Phosphohistidine_dom_sf"/>
</dbReference>
<accession>A0ABP5GYV5</accession>
<feature type="domain" description="Pyruvate phosphate dikinase AMP/ATP-binding" evidence="3">
    <location>
        <begin position="75"/>
        <end position="129"/>
    </location>
</feature>
<evidence type="ECO:0008006" key="6">
    <source>
        <dbReference type="Google" id="ProtNLM"/>
    </source>
</evidence>
<feature type="domain" description="PEP-utilising enzyme mobile" evidence="2">
    <location>
        <begin position="621"/>
        <end position="691"/>
    </location>
</feature>
<dbReference type="Pfam" id="PF01326">
    <property type="entry name" value="PPDK_N"/>
    <property type="match status" value="1"/>
</dbReference>
<dbReference type="InterPro" id="IPR008279">
    <property type="entry name" value="PEP-util_enz_mobile_dom"/>
</dbReference>
<dbReference type="Pfam" id="PF00391">
    <property type="entry name" value="PEP-utilizers"/>
    <property type="match status" value="1"/>
</dbReference>
<evidence type="ECO:0000259" key="3">
    <source>
        <dbReference type="Pfam" id="PF01326"/>
    </source>
</evidence>
<dbReference type="SUPFAM" id="SSF52009">
    <property type="entry name" value="Phosphohistidine domain"/>
    <property type="match status" value="1"/>
</dbReference>
<evidence type="ECO:0000313" key="4">
    <source>
        <dbReference type="EMBL" id="GAA2060778.1"/>
    </source>
</evidence>
<feature type="compositionally biased region" description="Pro residues" evidence="1">
    <location>
        <begin position="719"/>
        <end position="740"/>
    </location>
</feature>
<name>A0ABP5GYV5_9ACTN</name>
<feature type="region of interest" description="Disordered" evidence="1">
    <location>
        <begin position="699"/>
        <end position="746"/>
    </location>
</feature>
<feature type="compositionally biased region" description="Low complexity" evidence="1">
    <location>
        <begin position="701"/>
        <end position="718"/>
    </location>
</feature>
<gene>
    <name evidence="4" type="ORF">GCM10009801_02600</name>
</gene>
<comment type="caution">
    <text evidence="4">The sequence shown here is derived from an EMBL/GenBank/DDBJ whole genome shotgun (WGS) entry which is preliminary data.</text>
</comment>
<dbReference type="Gene3D" id="3.50.30.10">
    <property type="entry name" value="Phosphohistidine domain"/>
    <property type="match status" value="1"/>
</dbReference>